<feature type="transmembrane region" description="Helical" evidence="2">
    <location>
        <begin position="145"/>
        <end position="165"/>
    </location>
</feature>
<accession>A0A2G9H7S1</accession>
<feature type="transmembrane region" description="Helical" evidence="2">
    <location>
        <begin position="35"/>
        <end position="54"/>
    </location>
</feature>
<dbReference type="PANTHER" id="PTHR33287:SF2">
    <property type="entry name" value="TRANSMEMBRANE PROTEIN"/>
    <property type="match status" value="1"/>
</dbReference>
<evidence type="ECO:0008006" key="5">
    <source>
        <dbReference type="Google" id="ProtNLM"/>
    </source>
</evidence>
<gene>
    <name evidence="3" type="ORF">CDL12_13800</name>
</gene>
<feature type="region of interest" description="Disordered" evidence="1">
    <location>
        <begin position="1"/>
        <end position="24"/>
    </location>
</feature>
<dbReference type="Proteomes" id="UP000231279">
    <property type="component" value="Unassembled WGS sequence"/>
</dbReference>
<keyword evidence="4" id="KW-1185">Reference proteome</keyword>
<dbReference type="EMBL" id="NKXS01002450">
    <property type="protein sequence ID" value="PIN13565.1"/>
    <property type="molecule type" value="Genomic_DNA"/>
</dbReference>
<feature type="region of interest" description="Disordered" evidence="1">
    <location>
        <begin position="108"/>
        <end position="127"/>
    </location>
</feature>
<evidence type="ECO:0000313" key="4">
    <source>
        <dbReference type="Proteomes" id="UP000231279"/>
    </source>
</evidence>
<dbReference type="OrthoDB" id="1679871at2759"/>
<feature type="transmembrane region" description="Helical" evidence="2">
    <location>
        <begin position="66"/>
        <end position="88"/>
    </location>
</feature>
<proteinExistence type="predicted"/>
<dbReference type="PANTHER" id="PTHR33287">
    <property type="entry name" value="OS03G0453550 PROTEIN"/>
    <property type="match status" value="1"/>
</dbReference>
<evidence type="ECO:0000256" key="2">
    <source>
        <dbReference type="SAM" id="Phobius"/>
    </source>
</evidence>
<sequence length="186" mass="20421">MTGGGESQALLSQSGPYGETNKERREHIRHLQKEAFQLANYYFVFQGVIFTAFYNTPSPIKCEYHWVPFTLSFLAGFLNLCALSTIAYEYKSTMDDMDKIATRCVRNHQGRPSSGSGTHDNQVPVTGSGNHGDSIAVKCGRYRRLAYVVGCMSLFIGFFVVTLVGCWKITCGDKSGSTAPPPPGAN</sequence>
<evidence type="ECO:0000313" key="3">
    <source>
        <dbReference type="EMBL" id="PIN13565.1"/>
    </source>
</evidence>
<feature type="compositionally biased region" description="Polar residues" evidence="1">
    <location>
        <begin position="110"/>
        <end position="127"/>
    </location>
</feature>
<dbReference type="AlphaFoldDB" id="A0A2G9H7S1"/>
<name>A0A2G9H7S1_9LAMI</name>
<organism evidence="3 4">
    <name type="scientific">Handroanthus impetiginosus</name>
    <dbReference type="NCBI Taxonomy" id="429701"/>
    <lineage>
        <taxon>Eukaryota</taxon>
        <taxon>Viridiplantae</taxon>
        <taxon>Streptophyta</taxon>
        <taxon>Embryophyta</taxon>
        <taxon>Tracheophyta</taxon>
        <taxon>Spermatophyta</taxon>
        <taxon>Magnoliopsida</taxon>
        <taxon>eudicotyledons</taxon>
        <taxon>Gunneridae</taxon>
        <taxon>Pentapetalae</taxon>
        <taxon>asterids</taxon>
        <taxon>lamiids</taxon>
        <taxon>Lamiales</taxon>
        <taxon>Bignoniaceae</taxon>
        <taxon>Crescentiina</taxon>
        <taxon>Tabebuia alliance</taxon>
        <taxon>Handroanthus</taxon>
    </lineage>
</organism>
<protein>
    <recommendedName>
        <fullName evidence="5">Transmembrane protein</fullName>
    </recommendedName>
</protein>
<reference evidence="4" key="1">
    <citation type="journal article" date="2018" name="Gigascience">
        <title>Genome assembly of the Pink Ipe (Handroanthus impetiginosus, Bignoniaceae), a highly valued, ecologically keystone Neotropical timber forest tree.</title>
        <authorList>
            <person name="Silva-Junior O.B."/>
            <person name="Grattapaglia D."/>
            <person name="Novaes E."/>
            <person name="Collevatti R.G."/>
        </authorList>
    </citation>
    <scope>NUCLEOTIDE SEQUENCE [LARGE SCALE GENOMIC DNA]</scope>
    <source>
        <strain evidence="4">cv. UFG-1</strain>
    </source>
</reference>
<evidence type="ECO:0000256" key="1">
    <source>
        <dbReference type="SAM" id="MobiDB-lite"/>
    </source>
</evidence>
<keyword evidence="2" id="KW-0472">Membrane</keyword>
<comment type="caution">
    <text evidence="3">The sequence shown here is derived from an EMBL/GenBank/DDBJ whole genome shotgun (WGS) entry which is preliminary data.</text>
</comment>
<keyword evidence="2" id="KW-0812">Transmembrane</keyword>
<keyword evidence="2" id="KW-1133">Transmembrane helix</keyword>